<sequence>MFRTSRRNGRVASPPPVTKADRDKVLAVVRDHSDVLALAAPNHPGFTEASTDADAGIRMSTMAVSTCPVNMMKASAVMPCASRDFLEYLELEHRARWDDHYVGGSVVEKVDEQTELKYMSFKAPIPLLRNRDFEIAVCERWDDASQTAVLKAVSTPVGMVHPPDETGRTVRGSILLSGFIVKPITDRESLPVAIRSAKEACEVTYIALVHPRGRLPPAFVNLVIGKQTSTLRVLQRFIQDHPRIYEKTGRRHAGGKTAPPVKSKL</sequence>
<dbReference type="InterPro" id="IPR002913">
    <property type="entry name" value="START_lipid-bd_dom"/>
</dbReference>
<dbReference type="AlphaFoldDB" id="A0A7S1KWP0"/>
<dbReference type="GO" id="GO:0008289">
    <property type="term" value="F:lipid binding"/>
    <property type="evidence" value="ECO:0007669"/>
    <property type="project" value="InterPro"/>
</dbReference>
<gene>
    <name evidence="3" type="ORF">NDES1114_LOCUS321</name>
</gene>
<evidence type="ECO:0000256" key="1">
    <source>
        <dbReference type="SAM" id="MobiDB-lite"/>
    </source>
</evidence>
<accession>A0A7S1KWP0</accession>
<reference evidence="3" key="1">
    <citation type="submission" date="2021-01" db="EMBL/GenBank/DDBJ databases">
        <authorList>
            <person name="Corre E."/>
            <person name="Pelletier E."/>
            <person name="Niang G."/>
            <person name="Scheremetjew M."/>
            <person name="Finn R."/>
            <person name="Kale V."/>
            <person name="Holt S."/>
            <person name="Cochrane G."/>
            <person name="Meng A."/>
            <person name="Brown T."/>
            <person name="Cohen L."/>
        </authorList>
    </citation>
    <scope>NUCLEOTIDE SEQUENCE</scope>
    <source>
        <strain evidence="3">CCAP 1951/1</strain>
    </source>
</reference>
<proteinExistence type="predicted"/>
<dbReference type="SUPFAM" id="SSF55961">
    <property type="entry name" value="Bet v1-like"/>
    <property type="match status" value="1"/>
</dbReference>
<dbReference type="InterPro" id="IPR051213">
    <property type="entry name" value="START_lipid_transfer"/>
</dbReference>
<dbReference type="PANTHER" id="PTHR19308:SF14">
    <property type="entry name" value="START DOMAIN-CONTAINING PROTEIN"/>
    <property type="match status" value="1"/>
</dbReference>
<dbReference type="GO" id="GO:0005737">
    <property type="term" value="C:cytoplasm"/>
    <property type="evidence" value="ECO:0007669"/>
    <property type="project" value="UniProtKB-ARBA"/>
</dbReference>
<dbReference type="PROSITE" id="PS50848">
    <property type="entry name" value="START"/>
    <property type="match status" value="1"/>
</dbReference>
<evidence type="ECO:0000259" key="2">
    <source>
        <dbReference type="PROSITE" id="PS50848"/>
    </source>
</evidence>
<protein>
    <recommendedName>
        <fullName evidence="2">START domain-containing protein</fullName>
    </recommendedName>
</protein>
<name>A0A7S1KWP0_NEODS</name>
<dbReference type="Gene3D" id="3.30.530.20">
    <property type="match status" value="1"/>
</dbReference>
<dbReference type="InterPro" id="IPR023393">
    <property type="entry name" value="START-like_dom_sf"/>
</dbReference>
<evidence type="ECO:0000313" key="3">
    <source>
        <dbReference type="EMBL" id="CAD9088213.1"/>
    </source>
</evidence>
<dbReference type="EMBL" id="HBGF01000424">
    <property type="protein sequence ID" value="CAD9088213.1"/>
    <property type="molecule type" value="Transcribed_RNA"/>
</dbReference>
<dbReference type="PANTHER" id="PTHR19308">
    <property type="entry name" value="PHOSPHATIDYLCHOLINE TRANSFER PROTEIN"/>
    <property type="match status" value="1"/>
</dbReference>
<dbReference type="CDD" id="cd00177">
    <property type="entry name" value="START"/>
    <property type="match status" value="1"/>
</dbReference>
<feature type="domain" description="START" evidence="2">
    <location>
        <begin position="88"/>
        <end position="221"/>
    </location>
</feature>
<dbReference type="Pfam" id="PF01852">
    <property type="entry name" value="START"/>
    <property type="match status" value="1"/>
</dbReference>
<feature type="region of interest" description="Disordered" evidence="1">
    <location>
        <begin position="246"/>
        <end position="265"/>
    </location>
</feature>
<organism evidence="3">
    <name type="scientific">Neobodo designis</name>
    <name type="common">Flagellated protozoan</name>
    <name type="synonym">Bodo designis</name>
    <dbReference type="NCBI Taxonomy" id="312471"/>
    <lineage>
        <taxon>Eukaryota</taxon>
        <taxon>Discoba</taxon>
        <taxon>Euglenozoa</taxon>
        <taxon>Kinetoplastea</taxon>
        <taxon>Metakinetoplastina</taxon>
        <taxon>Neobodonida</taxon>
        <taxon>Neobodo</taxon>
    </lineage>
</organism>